<reference evidence="10" key="2">
    <citation type="submission" date="2023-05" db="EMBL/GenBank/DDBJ databases">
        <authorList>
            <consortium name="Lawrence Berkeley National Laboratory"/>
            <person name="Steindorff A."/>
            <person name="Hensen N."/>
            <person name="Bonometti L."/>
            <person name="Westerberg I."/>
            <person name="Brannstrom I.O."/>
            <person name="Guillou S."/>
            <person name="Cros-Aarteil S."/>
            <person name="Calhoun S."/>
            <person name="Haridas S."/>
            <person name="Kuo A."/>
            <person name="Mondo S."/>
            <person name="Pangilinan J."/>
            <person name="Riley R."/>
            <person name="Labutti K."/>
            <person name="Andreopoulos B."/>
            <person name="Lipzen A."/>
            <person name="Chen C."/>
            <person name="Yanf M."/>
            <person name="Daum C."/>
            <person name="Ng V."/>
            <person name="Clum A."/>
            <person name="Ohm R."/>
            <person name="Martin F."/>
            <person name="Silar P."/>
            <person name="Natvig D."/>
            <person name="Lalanne C."/>
            <person name="Gautier V."/>
            <person name="Ament-Velasquez S.L."/>
            <person name="Kruys A."/>
            <person name="Hutchinson M.I."/>
            <person name="Powell A.J."/>
            <person name="Barry K."/>
            <person name="Miller A.N."/>
            <person name="Grigoriev I.V."/>
            <person name="Debuchy R."/>
            <person name="Gladieux P."/>
            <person name="Thoren M.H."/>
            <person name="Johannesson H."/>
        </authorList>
    </citation>
    <scope>NUCLEOTIDE SEQUENCE</scope>
    <source>
        <strain evidence="10">CBS 103.79</strain>
    </source>
</reference>
<evidence type="ECO:0000256" key="7">
    <source>
        <dbReference type="PIRSR" id="PIRSR602401-1"/>
    </source>
</evidence>
<comment type="cofactor">
    <cofactor evidence="1 7">
        <name>heme</name>
        <dbReference type="ChEBI" id="CHEBI:30413"/>
    </cofactor>
</comment>
<protein>
    <submittedName>
        <fullName evidence="10">Cytochrome P450</fullName>
    </submittedName>
</protein>
<reference evidence="10" key="1">
    <citation type="journal article" date="2023" name="Mol. Phylogenet. Evol.">
        <title>Genome-scale phylogeny and comparative genomics of the fungal order Sordariales.</title>
        <authorList>
            <person name="Hensen N."/>
            <person name="Bonometti L."/>
            <person name="Westerberg I."/>
            <person name="Brannstrom I.O."/>
            <person name="Guillou S."/>
            <person name="Cros-Aarteil S."/>
            <person name="Calhoun S."/>
            <person name="Haridas S."/>
            <person name="Kuo A."/>
            <person name="Mondo S."/>
            <person name="Pangilinan J."/>
            <person name="Riley R."/>
            <person name="LaButti K."/>
            <person name="Andreopoulos B."/>
            <person name="Lipzen A."/>
            <person name="Chen C."/>
            <person name="Yan M."/>
            <person name="Daum C."/>
            <person name="Ng V."/>
            <person name="Clum A."/>
            <person name="Steindorff A."/>
            <person name="Ohm R.A."/>
            <person name="Martin F."/>
            <person name="Silar P."/>
            <person name="Natvig D.O."/>
            <person name="Lalanne C."/>
            <person name="Gautier V."/>
            <person name="Ament-Velasquez S.L."/>
            <person name="Kruys A."/>
            <person name="Hutchinson M.I."/>
            <person name="Powell A.J."/>
            <person name="Barry K."/>
            <person name="Miller A.N."/>
            <person name="Grigoriev I.V."/>
            <person name="Debuchy R."/>
            <person name="Gladieux P."/>
            <person name="Hiltunen Thoren M."/>
            <person name="Johannesson H."/>
        </authorList>
    </citation>
    <scope>NUCLEOTIDE SEQUENCE</scope>
    <source>
        <strain evidence="10">CBS 103.79</strain>
    </source>
</reference>
<dbReference type="InterPro" id="IPR050121">
    <property type="entry name" value="Cytochrome_P450_monoxygenase"/>
</dbReference>
<evidence type="ECO:0000256" key="5">
    <source>
        <dbReference type="ARBA" id="ARBA00023002"/>
    </source>
</evidence>
<keyword evidence="9" id="KW-1133">Transmembrane helix</keyword>
<sequence>MGDNVYRSILDATTGAPLPFVLGLLGLAFVVVKIATTLYTAYFNPLSRLPGTWHAPLTSLRLAYSVFANNRIHYVHALHQKYGPIVRIGPLEVDVADPFAAREIHRMGSGFAKAPFYKLLSPGPVDNIFNFRDGKLHAARRRLYARGFTLASLRKEWEGTVKGIVEAAVSEIKKEARQKRTAEVMGWWTLMANEVVCRLTFGGGEGTVAKGVKEPFVLMLERRMGDLAHLLLHFAPPLYYLGRAVAMAVPQLRDVFYAQERMFQAGQGVVERARAQKIGAGGGAGNNLFAKALAEDQGDHPLTDTDIITDAGALLLAGSDPTAISLTFLMWCVLSRPALQSQLEAEVAGIEGEVTDVVCEGLPILNAVIDESLRLYGAAPGCMPRSVPSGGTTLGGYFIPSNAVVVTQNWSLQRDPDTWENPDVFDHTRWLPGSQLSERAKLSFNPFGYGARQCLGIHLGRIEMRLATAIFFRECPGARLAPSATPESMAVVDSFIAGTPKARRLEITF</sequence>
<comment type="caution">
    <text evidence="10">The sequence shown here is derived from an EMBL/GenBank/DDBJ whole genome shotgun (WGS) entry which is preliminary data.</text>
</comment>
<dbReference type="PRINTS" id="PR00463">
    <property type="entry name" value="EP450I"/>
</dbReference>
<dbReference type="InterPro" id="IPR001128">
    <property type="entry name" value="Cyt_P450"/>
</dbReference>
<evidence type="ECO:0000256" key="9">
    <source>
        <dbReference type="SAM" id="Phobius"/>
    </source>
</evidence>
<organism evidence="10 11">
    <name type="scientific">Staphylotrichum tortipilum</name>
    <dbReference type="NCBI Taxonomy" id="2831512"/>
    <lineage>
        <taxon>Eukaryota</taxon>
        <taxon>Fungi</taxon>
        <taxon>Dikarya</taxon>
        <taxon>Ascomycota</taxon>
        <taxon>Pezizomycotina</taxon>
        <taxon>Sordariomycetes</taxon>
        <taxon>Sordariomycetidae</taxon>
        <taxon>Sordariales</taxon>
        <taxon>Chaetomiaceae</taxon>
        <taxon>Staphylotrichum</taxon>
    </lineage>
</organism>
<dbReference type="SUPFAM" id="SSF48264">
    <property type="entry name" value="Cytochrome P450"/>
    <property type="match status" value="1"/>
</dbReference>
<evidence type="ECO:0000256" key="6">
    <source>
        <dbReference type="ARBA" id="ARBA00023004"/>
    </source>
</evidence>
<dbReference type="PRINTS" id="PR00385">
    <property type="entry name" value="P450"/>
</dbReference>
<evidence type="ECO:0000256" key="1">
    <source>
        <dbReference type="ARBA" id="ARBA00001971"/>
    </source>
</evidence>
<dbReference type="PROSITE" id="PS00086">
    <property type="entry name" value="CYTOCHROME_P450"/>
    <property type="match status" value="1"/>
</dbReference>
<dbReference type="GO" id="GO:0016705">
    <property type="term" value="F:oxidoreductase activity, acting on paired donors, with incorporation or reduction of molecular oxygen"/>
    <property type="evidence" value="ECO:0007669"/>
    <property type="project" value="InterPro"/>
</dbReference>
<dbReference type="InterPro" id="IPR002401">
    <property type="entry name" value="Cyt_P450_E_grp-I"/>
</dbReference>
<accession>A0AAN6MQB0</accession>
<dbReference type="Pfam" id="PF00067">
    <property type="entry name" value="p450"/>
    <property type="match status" value="1"/>
</dbReference>
<evidence type="ECO:0000256" key="2">
    <source>
        <dbReference type="ARBA" id="ARBA00010617"/>
    </source>
</evidence>
<dbReference type="PANTHER" id="PTHR24305">
    <property type="entry name" value="CYTOCHROME P450"/>
    <property type="match status" value="1"/>
</dbReference>
<dbReference type="GO" id="GO:0005506">
    <property type="term" value="F:iron ion binding"/>
    <property type="evidence" value="ECO:0007669"/>
    <property type="project" value="InterPro"/>
</dbReference>
<evidence type="ECO:0000313" key="11">
    <source>
        <dbReference type="Proteomes" id="UP001303889"/>
    </source>
</evidence>
<keyword evidence="6 7" id="KW-0408">Iron</keyword>
<dbReference type="InterPro" id="IPR017972">
    <property type="entry name" value="Cyt_P450_CS"/>
</dbReference>
<keyword evidence="4 7" id="KW-0479">Metal-binding</keyword>
<gene>
    <name evidence="10" type="ORF">C8A05DRAFT_31272</name>
</gene>
<proteinExistence type="inferred from homology"/>
<evidence type="ECO:0000256" key="4">
    <source>
        <dbReference type="ARBA" id="ARBA00022723"/>
    </source>
</evidence>
<dbReference type="Proteomes" id="UP001303889">
    <property type="component" value="Unassembled WGS sequence"/>
</dbReference>
<keyword evidence="9" id="KW-0812">Transmembrane</keyword>
<dbReference type="Gene3D" id="1.10.630.10">
    <property type="entry name" value="Cytochrome P450"/>
    <property type="match status" value="1"/>
</dbReference>
<dbReference type="PANTHER" id="PTHR24305:SF96">
    <property type="entry name" value="CYTOCHROME P450 MONOOXYGENASE STCB-RELATED"/>
    <property type="match status" value="1"/>
</dbReference>
<keyword evidence="9" id="KW-0472">Membrane</keyword>
<name>A0AAN6MQB0_9PEZI</name>
<evidence type="ECO:0000313" key="10">
    <source>
        <dbReference type="EMBL" id="KAK3904914.1"/>
    </source>
</evidence>
<comment type="similarity">
    <text evidence="2 8">Belongs to the cytochrome P450 family.</text>
</comment>
<evidence type="ECO:0000256" key="3">
    <source>
        <dbReference type="ARBA" id="ARBA00022617"/>
    </source>
</evidence>
<evidence type="ECO:0000256" key="8">
    <source>
        <dbReference type="RuleBase" id="RU000461"/>
    </source>
</evidence>
<keyword evidence="3 7" id="KW-0349">Heme</keyword>
<dbReference type="GO" id="GO:0020037">
    <property type="term" value="F:heme binding"/>
    <property type="evidence" value="ECO:0007669"/>
    <property type="project" value="InterPro"/>
</dbReference>
<keyword evidence="5 8" id="KW-0560">Oxidoreductase</keyword>
<dbReference type="InterPro" id="IPR036396">
    <property type="entry name" value="Cyt_P450_sf"/>
</dbReference>
<feature type="transmembrane region" description="Helical" evidence="9">
    <location>
        <begin position="20"/>
        <end position="42"/>
    </location>
</feature>
<keyword evidence="11" id="KW-1185">Reference proteome</keyword>
<feature type="binding site" description="axial binding residue" evidence="7">
    <location>
        <position position="454"/>
    </location>
    <ligand>
        <name>heme</name>
        <dbReference type="ChEBI" id="CHEBI:30413"/>
    </ligand>
    <ligandPart>
        <name>Fe</name>
        <dbReference type="ChEBI" id="CHEBI:18248"/>
    </ligandPart>
</feature>
<dbReference type="AlphaFoldDB" id="A0AAN6MQB0"/>
<dbReference type="EMBL" id="MU855378">
    <property type="protein sequence ID" value="KAK3904914.1"/>
    <property type="molecule type" value="Genomic_DNA"/>
</dbReference>
<dbReference type="GO" id="GO:0004497">
    <property type="term" value="F:monooxygenase activity"/>
    <property type="evidence" value="ECO:0007669"/>
    <property type="project" value="UniProtKB-KW"/>
</dbReference>
<keyword evidence="8" id="KW-0503">Monooxygenase</keyword>
<dbReference type="CDD" id="cd11059">
    <property type="entry name" value="CYP_fungal"/>
    <property type="match status" value="1"/>
</dbReference>